<accession>A0A0A0HNR7</accession>
<evidence type="ECO:0000313" key="3">
    <source>
        <dbReference type="Proteomes" id="UP000030021"/>
    </source>
</evidence>
<reference evidence="2 3" key="1">
    <citation type="submission" date="2013-01" db="EMBL/GenBank/DDBJ databases">
        <authorList>
            <person name="Fiebig A."/>
            <person name="Goeker M."/>
            <person name="Klenk H.-P.P."/>
        </authorList>
    </citation>
    <scope>NUCLEOTIDE SEQUENCE [LARGE SCALE GENOMIC DNA]</scope>
    <source>
        <strain evidence="2 3">DSM 17069</strain>
    </source>
</reference>
<dbReference type="InterPro" id="IPR029058">
    <property type="entry name" value="AB_hydrolase_fold"/>
</dbReference>
<dbReference type="Proteomes" id="UP000030021">
    <property type="component" value="Unassembled WGS sequence"/>
</dbReference>
<dbReference type="AlphaFoldDB" id="A0A0A0HNR7"/>
<dbReference type="eggNOG" id="COG3673">
    <property type="taxonomic scope" value="Bacteria"/>
</dbReference>
<dbReference type="RefSeq" id="WP_037272812.1">
    <property type="nucleotide sequence ID" value="NZ_KN293979.1"/>
</dbReference>
<dbReference type="OrthoDB" id="4378831at2"/>
<evidence type="ECO:0000259" key="1">
    <source>
        <dbReference type="Pfam" id="PF09994"/>
    </source>
</evidence>
<organism evidence="2 3">
    <name type="scientific">Roseovarius mucosus DSM 17069</name>
    <dbReference type="NCBI Taxonomy" id="1288298"/>
    <lineage>
        <taxon>Bacteria</taxon>
        <taxon>Pseudomonadati</taxon>
        <taxon>Pseudomonadota</taxon>
        <taxon>Alphaproteobacteria</taxon>
        <taxon>Rhodobacterales</taxon>
        <taxon>Roseobacteraceae</taxon>
        <taxon>Roseovarius</taxon>
    </lineage>
</organism>
<protein>
    <recommendedName>
        <fullName evidence="1">T6SS Phospholipase effector Tle1-like catalytic domain-containing protein</fullName>
    </recommendedName>
</protein>
<dbReference type="PATRIC" id="fig|1288298.3.peg.2028"/>
<dbReference type="PANTHER" id="PTHR33840:SF1">
    <property type="entry name" value="TLE1 PHOSPHOLIPASE DOMAIN-CONTAINING PROTEIN"/>
    <property type="match status" value="1"/>
</dbReference>
<dbReference type="PANTHER" id="PTHR33840">
    <property type="match status" value="1"/>
</dbReference>
<comment type="caution">
    <text evidence="2">The sequence shown here is derived from an EMBL/GenBank/DDBJ whole genome shotgun (WGS) entry which is preliminary data.</text>
</comment>
<gene>
    <name evidence="2" type="ORF">rosmuc_02012</name>
</gene>
<dbReference type="EMBL" id="AONH01000010">
    <property type="protein sequence ID" value="KGM88314.1"/>
    <property type="molecule type" value="Genomic_DNA"/>
</dbReference>
<dbReference type="InterPro" id="IPR018712">
    <property type="entry name" value="Tle1-like_cat"/>
</dbReference>
<name>A0A0A0HNR7_9RHOB</name>
<dbReference type="Pfam" id="PF09994">
    <property type="entry name" value="T6SS_Tle1-like_cat"/>
    <property type="match status" value="1"/>
</dbReference>
<dbReference type="SUPFAM" id="SSF53474">
    <property type="entry name" value="alpha/beta-Hydrolases"/>
    <property type="match status" value="1"/>
</dbReference>
<dbReference type="HOGENOM" id="CLU_005049_6_0_5"/>
<proteinExistence type="predicted"/>
<sequence length="362" mass="40861">MSWRSWTKSVFDWLRPGQNEAHPAFGHRRGPVNHVLILDGTMSSLTPGYETNAGLTYKLLREVSGANLSLYYEAGIQWRDWRATGDIILGRGINRQIRRAYGYLANRYRPGDRIFLLGYSRGAYAVRSLAGVIDRIGLLRAEEATERNVHQAFRHYRCTPSGRAAQAFARANCHENTHVEMIGVWDTVKALGLRIPILWRFRADAHGFHNHHLGRTTRHGYHALALDETRNAYTPVLWECPPDFDGHVEQVWFRGCHSDVGGQLCGIHAARPLANIPLVWMLERMEGCALPLPAGWRARFPQDVNAPSVGTWAGWGKILLLRSRRVVGRDRSERLHESVGGLAPRRWGGPRLTGMVKEQGGT</sequence>
<feature type="domain" description="T6SS Phospholipase effector Tle1-like catalytic" evidence="1">
    <location>
        <begin position="34"/>
        <end position="283"/>
    </location>
</feature>
<evidence type="ECO:0000313" key="2">
    <source>
        <dbReference type="EMBL" id="KGM88314.1"/>
    </source>
</evidence>